<proteinExistence type="predicted"/>
<sequence>VANALLASACKVDGCMFILLKKNQIIG</sequence>
<evidence type="ECO:0000313" key="1">
    <source>
        <dbReference type="EMBL" id="QBH90472.1"/>
    </source>
</evidence>
<organismHost>
    <name type="scientific">Phacochoerus aethiopicus</name>
    <name type="common">Warthog</name>
    <dbReference type="NCBI Taxonomy" id="85517"/>
</organismHost>
<gene>
    <name evidence="1" type="primary">ASFV_G_ACD_00070</name>
</gene>
<organismHost>
    <name type="scientific">Potamochoerus larvatus</name>
    <name type="common">Bushpig</name>
    <dbReference type="NCBI Taxonomy" id="273792"/>
</organismHost>
<accession>A0A481U424</accession>
<organismHost>
    <name type="scientific">Sus scrofa</name>
    <name type="common">Pig</name>
    <dbReference type="NCBI Taxonomy" id="9823"/>
</organismHost>
<name>A0A481U424_ASF</name>
<feature type="non-terminal residue" evidence="1">
    <location>
        <position position="1"/>
    </location>
</feature>
<organismHost>
    <name type="scientific">Ornithodoros</name>
    <name type="common">relapsing fever ticks</name>
    <dbReference type="NCBI Taxonomy" id="6937"/>
</organismHost>
<protein>
    <submittedName>
        <fullName evidence="1">ASFV_G_ACD_00070</fullName>
    </submittedName>
</protein>
<organismHost>
    <name type="scientific">Phacochoerus africanus</name>
    <name type="common">Warthog</name>
    <dbReference type="NCBI Taxonomy" id="41426"/>
</organismHost>
<reference evidence="1" key="1">
    <citation type="journal article" date="2019" name="Emerg. Microbes Infect.">
        <title>Genome sequences derived from pig and dried blood pig feed samples provide important insights into the transmission of African swine fever virus in China in 2018.</title>
        <authorList>
            <person name="Wen X."/>
            <person name="He X."/>
            <person name="Zhang X."/>
            <person name="Zhang X."/>
            <person name="Liu L."/>
            <person name="Guan Y."/>
            <person name="Zhang Y."/>
            <person name="Bu Z."/>
        </authorList>
    </citation>
    <scope>NUCLEOTIDE SEQUENCE [LARGE SCALE GENOMIC DNA]</scope>
    <source>
        <strain evidence="1">Pig/HLJ/2018</strain>
    </source>
</reference>
<organism evidence="1">
    <name type="scientific">African swine fever virus</name>
    <name type="common">ASFV</name>
    <dbReference type="NCBI Taxonomy" id="10497"/>
    <lineage>
        <taxon>Viruses</taxon>
        <taxon>Varidnaviria</taxon>
        <taxon>Bamfordvirae</taxon>
        <taxon>Nucleocytoviricota</taxon>
        <taxon>Pokkesviricetes</taxon>
        <taxon>Asfuvirales</taxon>
        <taxon>Asfarviridae</taxon>
        <taxon>Asfivirus</taxon>
        <taxon>Asfivirus haemorrhagiae</taxon>
    </lineage>
</organism>
<dbReference type="Proteomes" id="UP000291821">
    <property type="component" value="Segment"/>
</dbReference>
<dbReference type="EMBL" id="MK333180">
    <property type="protein sequence ID" value="QBH90472.1"/>
    <property type="molecule type" value="Genomic_DNA"/>
</dbReference>
<organismHost>
    <name type="scientific">Ornithodoros moubata</name>
    <name type="common">Soft tick</name>
    <name type="synonym">Argasid tick</name>
    <dbReference type="NCBI Taxonomy" id="6938"/>
</organismHost>